<comment type="similarity">
    <text evidence="1">Belongs to the UDP-glycosyltransferase family.</text>
</comment>
<dbReference type="KEGG" id="sma:SAVERM_945"/>
<feature type="domain" description="Erythromycin biosynthesis protein CIII-like C-terminal" evidence="4">
    <location>
        <begin position="266"/>
        <end position="387"/>
    </location>
</feature>
<dbReference type="GO" id="GO:0033072">
    <property type="term" value="P:vancomycin biosynthetic process"/>
    <property type="evidence" value="ECO:0007669"/>
    <property type="project" value="UniProtKB-ARBA"/>
</dbReference>
<protein>
    <submittedName>
        <fullName evidence="5">dTDP-L-oleandrose transferase (Glycosyltransferase)</fullName>
    </submittedName>
</protein>
<dbReference type="InterPro" id="IPR004276">
    <property type="entry name" value="GlycoTrans_28_N"/>
</dbReference>
<dbReference type="NCBIfam" id="TIGR01426">
    <property type="entry name" value="MGT"/>
    <property type="match status" value="1"/>
</dbReference>
<reference evidence="5 6" key="1">
    <citation type="journal article" date="2001" name="Proc. Natl. Acad. Sci. U.S.A.">
        <title>Genome sequence of an industrial microorganism Streptomyces avermitilis: deducing the ability of producing secondary metabolites.</title>
        <authorList>
            <person name="Omura S."/>
            <person name="Ikeda H."/>
            <person name="Ishikawa J."/>
            <person name="Hanamoto A."/>
            <person name="Takahashi C."/>
            <person name="Shinose M."/>
            <person name="Takahashi Y."/>
            <person name="Horikawa H."/>
            <person name="Nakazawa H."/>
            <person name="Osonoe T."/>
            <person name="Kikuchi H."/>
            <person name="Shiba T."/>
            <person name="Sakaki Y."/>
            <person name="Hattori M."/>
        </authorList>
    </citation>
    <scope>NUCLEOTIDE SEQUENCE [LARGE SCALE GENOMIC DNA]</scope>
    <source>
        <strain evidence="6">ATCC 31267 / DSM 46492 / JCM 5070 / NBRC 14893 / NCIMB 12804 / NRRL 8165 / MA-4680</strain>
    </source>
</reference>
<evidence type="ECO:0000313" key="5">
    <source>
        <dbReference type="EMBL" id="BAC68655.1"/>
    </source>
</evidence>
<dbReference type="SMR" id="Q79ZM4"/>
<evidence type="ECO:0000259" key="4">
    <source>
        <dbReference type="Pfam" id="PF06722"/>
    </source>
</evidence>
<dbReference type="CDD" id="cd03784">
    <property type="entry name" value="GT1_Gtf-like"/>
    <property type="match status" value="1"/>
</dbReference>
<dbReference type="GO" id="GO:0005975">
    <property type="term" value="P:carbohydrate metabolic process"/>
    <property type="evidence" value="ECO:0007669"/>
    <property type="project" value="InterPro"/>
</dbReference>
<dbReference type="InterPro" id="IPR010610">
    <property type="entry name" value="EryCIII-like_C"/>
</dbReference>
<evidence type="ECO:0000259" key="3">
    <source>
        <dbReference type="Pfam" id="PF03033"/>
    </source>
</evidence>
<dbReference type="Proteomes" id="UP000000428">
    <property type="component" value="Chromosome"/>
</dbReference>
<organism evidence="5 6">
    <name type="scientific">Streptomyces avermitilis (strain ATCC 31267 / DSM 46492 / JCM 5070 / NBRC 14893 / NCIMB 12804 / NRRL 8165 / MA-4680)</name>
    <dbReference type="NCBI Taxonomy" id="227882"/>
    <lineage>
        <taxon>Bacteria</taxon>
        <taxon>Bacillati</taxon>
        <taxon>Actinomycetota</taxon>
        <taxon>Actinomycetes</taxon>
        <taxon>Kitasatosporales</taxon>
        <taxon>Streptomycetaceae</taxon>
        <taxon>Streptomyces</taxon>
    </lineage>
</organism>
<accession>Q79ZM4</accession>
<dbReference type="eggNOG" id="COG1819">
    <property type="taxonomic scope" value="Bacteria"/>
</dbReference>
<feature type="domain" description="Glycosyltransferase family 28 N-terminal" evidence="3">
    <location>
        <begin position="14"/>
        <end position="52"/>
    </location>
</feature>
<dbReference type="PANTHER" id="PTHR48050">
    <property type="entry name" value="STEROL 3-BETA-GLUCOSYLTRANSFERASE"/>
    <property type="match status" value="1"/>
</dbReference>
<gene>
    <name evidence="5" type="primary">aveBI</name>
    <name evidence="5" type="ORF">SAVERM_945</name>
</gene>
<sequence length="412" mass="45379">MSDHFLFMSAPFWGHVFPSLAVAEELVHRGHHVTFVTGAEMADAVRSVGADFLRYESAFEGVDMYRLMTEAEPNAIPMTLYDEGMSMLRSVEEHVGKDVPDLVAYDIATSLNVGRVLAASWSRPAMTVIPLFASNGRFSTMQSVLDPDSAQVSAPPPRFSEQMELFGLGALVPRLAELLVSRGITEPVDDFLSGPEDFNLVCLPRAFQYAGDTFDERFAFVGPCLGKRRGLGEWTPPGSGHPVVLISLGTVFNRQLSFFRTFVRAFTDVPVHVVISLGKGVDPDVLRPLPPNVEVHRWVPHHAVLEHARALVTHGGTGSVMEALHAGCPVLVMPLSRDAQVTGRRIAELGLGRMVQPEEVTATTLRRHVLDIISDDAITRQVRQMQRATVEAGGALRAADETERFLRRTRRH</sequence>
<evidence type="ECO:0000313" key="6">
    <source>
        <dbReference type="Proteomes" id="UP000000428"/>
    </source>
</evidence>
<dbReference type="InterPro" id="IPR002213">
    <property type="entry name" value="UDP_glucos_trans"/>
</dbReference>
<dbReference type="Gene3D" id="3.40.50.2000">
    <property type="entry name" value="Glycogen Phosphorylase B"/>
    <property type="match status" value="2"/>
</dbReference>
<dbReference type="GO" id="GO:0008194">
    <property type="term" value="F:UDP-glycosyltransferase activity"/>
    <property type="evidence" value="ECO:0007669"/>
    <property type="project" value="InterPro"/>
</dbReference>
<dbReference type="HOGENOM" id="CLU_000537_7_1_11"/>
<keyword evidence="2 5" id="KW-0808">Transferase</keyword>
<dbReference type="EMBL" id="BA000030">
    <property type="protein sequence ID" value="BAC68655.1"/>
    <property type="molecule type" value="Genomic_DNA"/>
</dbReference>
<name>Q79ZM4_STRAW</name>
<evidence type="ECO:0000256" key="1">
    <source>
        <dbReference type="ARBA" id="ARBA00009995"/>
    </source>
</evidence>
<proteinExistence type="inferred from homology"/>
<evidence type="ECO:0000256" key="2">
    <source>
        <dbReference type="ARBA" id="ARBA00022679"/>
    </source>
</evidence>
<keyword evidence="6" id="KW-1185">Reference proteome</keyword>
<dbReference type="InterPro" id="IPR050426">
    <property type="entry name" value="Glycosyltransferase_28"/>
</dbReference>
<reference evidence="5 6" key="3">
    <citation type="journal article" date="2014" name="J. Ind. Microbiol. Biotechnol.">
        <title>Genome mining of the Streptomyces avermitilis genome and development of genome-minimized hosts for heterologous expression of biosynthetic gene clusters.</title>
        <authorList>
            <person name="Ikeda H."/>
            <person name="Shin-ya K."/>
            <person name="Omura S."/>
        </authorList>
    </citation>
    <scope>NUCLEOTIDE SEQUENCE [LARGE SCALE GENOMIC DNA]</scope>
    <source>
        <strain evidence="6">ATCC 31267 / DSM 46492 / JCM 5070 / NBRC 14893 / NCIMB 12804 / NRRL 8165 / MA-4680</strain>
    </source>
</reference>
<dbReference type="FunFam" id="3.40.50.2000:FF:000072">
    <property type="entry name" value="Glycosyl transferase"/>
    <property type="match status" value="1"/>
</dbReference>
<dbReference type="PANTHER" id="PTHR48050:SF13">
    <property type="entry name" value="STEROL 3-BETA-GLUCOSYLTRANSFERASE UGT80A2"/>
    <property type="match status" value="1"/>
</dbReference>
<dbReference type="SUPFAM" id="SSF53756">
    <property type="entry name" value="UDP-Glycosyltransferase/glycogen phosphorylase"/>
    <property type="match status" value="1"/>
</dbReference>
<dbReference type="InterPro" id="IPR006326">
    <property type="entry name" value="UDPGT_MGT-like"/>
</dbReference>
<dbReference type="AlphaFoldDB" id="Q79ZM4"/>
<dbReference type="Pfam" id="PF03033">
    <property type="entry name" value="Glyco_transf_28"/>
    <property type="match status" value="1"/>
</dbReference>
<dbReference type="Pfam" id="PF06722">
    <property type="entry name" value="EryCIII-like_C"/>
    <property type="match status" value="1"/>
</dbReference>
<reference evidence="5 6" key="2">
    <citation type="journal article" date="2003" name="Nat. Biotechnol.">
        <title>Complete genome sequence and comparative analysis of the industrial microorganism Streptomyces avermitilis.</title>
        <authorList>
            <person name="Ikeda H."/>
            <person name="Ishikawa J."/>
            <person name="Hanamoto A."/>
            <person name="Shinose M."/>
            <person name="Kikuchi H."/>
            <person name="Shiba T."/>
            <person name="Sakaki Y."/>
            <person name="Hattori M."/>
            <person name="Omura S."/>
        </authorList>
    </citation>
    <scope>NUCLEOTIDE SEQUENCE [LARGE SCALE GENOMIC DNA]</scope>
    <source>
        <strain evidence="6">ATCC 31267 / DSM 46492 / JCM 5070 / NBRC 14893 / NCIMB 12804 / NRRL 8165 / MA-4680</strain>
    </source>
</reference>
<dbReference type="GO" id="GO:0016758">
    <property type="term" value="F:hexosyltransferase activity"/>
    <property type="evidence" value="ECO:0007669"/>
    <property type="project" value="InterPro"/>
</dbReference>